<gene>
    <name evidence="1" type="ORF">MLD38_005420</name>
</gene>
<evidence type="ECO:0000313" key="2">
    <source>
        <dbReference type="Proteomes" id="UP001057402"/>
    </source>
</evidence>
<protein>
    <submittedName>
        <fullName evidence="1">Uncharacterized protein</fullName>
    </submittedName>
</protein>
<comment type="caution">
    <text evidence="1">The sequence shown here is derived from an EMBL/GenBank/DDBJ whole genome shotgun (WGS) entry which is preliminary data.</text>
</comment>
<dbReference type="EMBL" id="CM042882">
    <property type="protein sequence ID" value="KAI4379081.1"/>
    <property type="molecule type" value="Genomic_DNA"/>
</dbReference>
<sequence>MSSHTKSPSFVLVAAFLVVFPTIASAEWVLPKKGSVNLDGFLVVACAQTWYPEVCYDSLSPFVDSTEKAPGRLALIALDQAVKETQQFIARLPSLSGSVSGPAKVVVDGFLKIVTDNGAKIQGALAKLQKVVGGHPGTSFEDTMVALEDDMRAAVLTVTSWADKLEVAGNSEISQAIKSLKYTVTNAWNLLVFYFDDETSPTFT</sequence>
<proteinExistence type="predicted"/>
<evidence type="ECO:0000313" key="1">
    <source>
        <dbReference type="EMBL" id="KAI4379081.1"/>
    </source>
</evidence>
<dbReference type="Proteomes" id="UP001057402">
    <property type="component" value="Chromosome 3"/>
</dbReference>
<organism evidence="1 2">
    <name type="scientific">Melastoma candidum</name>
    <dbReference type="NCBI Taxonomy" id="119954"/>
    <lineage>
        <taxon>Eukaryota</taxon>
        <taxon>Viridiplantae</taxon>
        <taxon>Streptophyta</taxon>
        <taxon>Embryophyta</taxon>
        <taxon>Tracheophyta</taxon>
        <taxon>Spermatophyta</taxon>
        <taxon>Magnoliopsida</taxon>
        <taxon>eudicotyledons</taxon>
        <taxon>Gunneridae</taxon>
        <taxon>Pentapetalae</taxon>
        <taxon>rosids</taxon>
        <taxon>malvids</taxon>
        <taxon>Myrtales</taxon>
        <taxon>Melastomataceae</taxon>
        <taxon>Melastomatoideae</taxon>
        <taxon>Melastomateae</taxon>
        <taxon>Melastoma</taxon>
    </lineage>
</organism>
<keyword evidence="2" id="KW-1185">Reference proteome</keyword>
<reference evidence="2" key="1">
    <citation type="journal article" date="2023" name="Front. Plant Sci.">
        <title>Chromosomal-level genome assembly of Melastoma candidum provides insights into trichome evolution.</title>
        <authorList>
            <person name="Zhong Y."/>
            <person name="Wu W."/>
            <person name="Sun C."/>
            <person name="Zou P."/>
            <person name="Liu Y."/>
            <person name="Dai S."/>
            <person name="Zhou R."/>
        </authorList>
    </citation>
    <scope>NUCLEOTIDE SEQUENCE [LARGE SCALE GENOMIC DNA]</scope>
</reference>
<accession>A0ACB9RIW1</accession>
<name>A0ACB9RIW1_9MYRT</name>